<dbReference type="Gene3D" id="3.40.50.360">
    <property type="match status" value="1"/>
</dbReference>
<dbReference type="PANTHER" id="PTHR30543">
    <property type="entry name" value="CHROMATE REDUCTASE"/>
    <property type="match status" value="1"/>
</dbReference>
<name>A0AAE3G4S9_9GAMM</name>
<evidence type="ECO:0000256" key="1">
    <source>
        <dbReference type="ARBA" id="ARBA00001917"/>
    </source>
</evidence>
<dbReference type="Pfam" id="PF03358">
    <property type="entry name" value="FMN_red"/>
    <property type="match status" value="1"/>
</dbReference>
<dbReference type="GO" id="GO:0010181">
    <property type="term" value="F:FMN binding"/>
    <property type="evidence" value="ECO:0007669"/>
    <property type="project" value="TreeGrafter"/>
</dbReference>
<dbReference type="EMBL" id="JALJXV010000007">
    <property type="protein sequence ID" value="MCP1675826.1"/>
    <property type="molecule type" value="Genomic_DNA"/>
</dbReference>
<accession>A0AAE3G4S9</accession>
<dbReference type="GO" id="GO:0016491">
    <property type="term" value="F:oxidoreductase activity"/>
    <property type="evidence" value="ECO:0007669"/>
    <property type="project" value="InterPro"/>
</dbReference>
<sequence>MTSTHPILVFAGSARTGSFNKGLARLAADSIRRQGGDATFVDLRDYPIPLYDGGLEKESGIPENARALKKLLAAHQGLAIASPEYNGFITPLLKNTLDWLSRPDGDEDGLGLFRDKVAIVLSASPGGFGGIRSLGLARQLLLNLGMIVLPNQVVVPRAGQAVTDSGEFADKGMGERLDTACGALVRTLARIA</sequence>
<evidence type="ECO:0000259" key="3">
    <source>
        <dbReference type="Pfam" id="PF03358"/>
    </source>
</evidence>
<dbReference type="PANTHER" id="PTHR30543:SF21">
    <property type="entry name" value="NAD(P)H-DEPENDENT FMN REDUCTASE LOT6"/>
    <property type="match status" value="1"/>
</dbReference>
<dbReference type="Proteomes" id="UP001205843">
    <property type="component" value="Unassembled WGS sequence"/>
</dbReference>
<dbReference type="InterPro" id="IPR005025">
    <property type="entry name" value="FMN_Rdtase-like_dom"/>
</dbReference>
<dbReference type="GO" id="GO:0005829">
    <property type="term" value="C:cytosol"/>
    <property type="evidence" value="ECO:0007669"/>
    <property type="project" value="TreeGrafter"/>
</dbReference>
<comment type="caution">
    <text evidence="4">The sequence shown here is derived from an EMBL/GenBank/DDBJ whole genome shotgun (WGS) entry which is preliminary data.</text>
</comment>
<feature type="domain" description="NADPH-dependent FMN reductase-like" evidence="3">
    <location>
        <begin position="7"/>
        <end position="158"/>
    </location>
</feature>
<evidence type="ECO:0000313" key="4">
    <source>
        <dbReference type="EMBL" id="MCP1675826.1"/>
    </source>
</evidence>
<organism evidence="4 5">
    <name type="scientific">Natronocella acetinitrilica</name>
    <dbReference type="NCBI Taxonomy" id="414046"/>
    <lineage>
        <taxon>Bacteria</taxon>
        <taxon>Pseudomonadati</taxon>
        <taxon>Pseudomonadota</taxon>
        <taxon>Gammaproteobacteria</taxon>
        <taxon>Chromatiales</taxon>
        <taxon>Ectothiorhodospiraceae</taxon>
        <taxon>Natronocella</taxon>
    </lineage>
</organism>
<reference evidence="4" key="1">
    <citation type="submission" date="2022-03" db="EMBL/GenBank/DDBJ databases">
        <title>Genomic Encyclopedia of Type Strains, Phase III (KMG-III): the genomes of soil and plant-associated and newly described type strains.</title>
        <authorList>
            <person name="Whitman W."/>
        </authorList>
    </citation>
    <scope>NUCLEOTIDE SEQUENCE</scope>
    <source>
        <strain evidence="4">ANL 6-2</strain>
    </source>
</reference>
<dbReference type="AlphaFoldDB" id="A0AAE3G4S9"/>
<evidence type="ECO:0000256" key="2">
    <source>
        <dbReference type="ARBA" id="ARBA00022643"/>
    </source>
</evidence>
<dbReference type="InterPro" id="IPR029039">
    <property type="entry name" value="Flavoprotein-like_sf"/>
</dbReference>
<keyword evidence="2" id="KW-0288">FMN</keyword>
<gene>
    <name evidence="4" type="ORF">J2T57_002981</name>
</gene>
<keyword evidence="2" id="KW-0285">Flavoprotein</keyword>
<dbReference type="InterPro" id="IPR050712">
    <property type="entry name" value="NAD(P)H-dep_reductase"/>
</dbReference>
<evidence type="ECO:0000313" key="5">
    <source>
        <dbReference type="Proteomes" id="UP001205843"/>
    </source>
</evidence>
<keyword evidence="5" id="KW-1185">Reference proteome</keyword>
<dbReference type="RefSeq" id="WP_253479706.1">
    <property type="nucleotide sequence ID" value="NZ_JALJXV010000007.1"/>
</dbReference>
<proteinExistence type="predicted"/>
<protein>
    <submittedName>
        <fullName evidence="4">NAD(P)H-dependent FMN reductase</fullName>
    </submittedName>
</protein>
<dbReference type="SUPFAM" id="SSF52218">
    <property type="entry name" value="Flavoproteins"/>
    <property type="match status" value="1"/>
</dbReference>
<comment type="cofactor">
    <cofactor evidence="1">
        <name>FMN</name>
        <dbReference type="ChEBI" id="CHEBI:58210"/>
    </cofactor>
</comment>